<dbReference type="AlphaFoldDB" id="A0A4U8T951"/>
<dbReference type="EMBL" id="JRPR02000005">
    <property type="protein sequence ID" value="TLD96153.1"/>
    <property type="molecule type" value="Genomic_DNA"/>
</dbReference>
<feature type="signal peptide" evidence="1">
    <location>
        <begin position="1"/>
        <end position="17"/>
    </location>
</feature>
<organism evidence="2 3">
    <name type="scientific">Helicobacter jaachi</name>
    <dbReference type="NCBI Taxonomy" id="1677920"/>
    <lineage>
        <taxon>Bacteria</taxon>
        <taxon>Pseudomonadati</taxon>
        <taxon>Campylobacterota</taxon>
        <taxon>Epsilonproteobacteria</taxon>
        <taxon>Campylobacterales</taxon>
        <taxon>Helicobacteraceae</taxon>
        <taxon>Helicobacter</taxon>
    </lineage>
</organism>
<proteinExistence type="predicted"/>
<reference evidence="2 3" key="1">
    <citation type="journal article" date="2014" name="Genome Announc.">
        <title>Draft genome sequences of eight enterohepatic helicobacter species isolated from both laboratory and wild rodents.</title>
        <authorList>
            <person name="Sheh A."/>
            <person name="Shen Z."/>
            <person name="Fox J.G."/>
        </authorList>
    </citation>
    <scope>NUCLEOTIDE SEQUENCE [LARGE SCALE GENOMIC DNA]</scope>
    <source>
        <strain evidence="2 3">MIT 09-6949</strain>
    </source>
</reference>
<comment type="caution">
    <text evidence="2">The sequence shown here is derived from an EMBL/GenBank/DDBJ whole genome shotgun (WGS) entry which is preliminary data.</text>
</comment>
<gene>
    <name evidence="2" type="ORF">LS71_006650</name>
</gene>
<sequence length="262" mass="29884">MRRIGIFICLSLAVAHANTLQENTLKANLEEHTATDSETKTNAIEPQAGALAEHTESAQSVDSVNADSINHTQNIKEDVKENAKDNKSQEVYVDEGVIFMLDKDDADFNLYGQSYALLPRSVALKNFLNQQKSALDARTLRSSDNTTKIYNQGKEILFYYSSNGGSNLYAKIAPKRYKLTLEEFNDESKEPHEIVHIYRIQNFSKDILDAPCFIVQTRQFIRDRMRSEMLINLDRKINPKLLTQGQIELFLECSLPQNEEIF</sequence>
<accession>A0A4U8T951</accession>
<evidence type="ECO:0000313" key="2">
    <source>
        <dbReference type="EMBL" id="TLD96153.1"/>
    </source>
</evidence>
<evidence type="ECO:0000256" key="1">
    <source>
        <dbReference type="SAM" id="SignalP"/>
    </source>
</evidence>
<keyword evidence="1" id="KW-0732">Signal</keyword>
<feature type="chain" id="PRO_5020758591" evidence="1">
    <location>
        <begin position="18"/>
        <end position="262"/>
    </location>
</feature>
<protein>
    <submittedName>
        <fullName evidence="2">Uncharacterized protein</fullName>
    </submittedName>
</protein>
<name>A0A4U8T951_9HELI</name>
<dbReference type="Proteomes" id="UP000029733">
    <property type="component" value="Unassembled WGS sequence"/>
</dbReference>
<keyword evidence="3" id="KW-1185">Reference proteome</keyword>
<evidence type="ECO:0000313" key="3">
    <source>
        <dbReference type="Proteomes" id="UP000029733"/>
    </source>
</evidence>